<proteinExistence type="predicted"/>
<name>A0A2C9VET1_MANES</name>
<sequence>MTTTTTTTLLLLLSLTCHSVLCHILHRLFNLSPNSTSSTTETLLLARIMSIVGLK</sequence>
<gene>
    <name evidence="2" type="ORF">MANES_08G093400</name>
</gene>
<feature type="chain" id="PRO_5012745217" evidence="1">
    <location>
        <begin position="23"/>
        <end position="55"/>
    </location>
</feature>
<accession>A0A2C9VET1</accession>
<feature type="signal peptide" evidence="1">
    <location>
        <begin position="1"/>
        <end position="22"/>
    </location>
</feature>
<evidence type="ECO:0000256" key="1">
    <source>
        <dbReference type="SAM" id="SignalP"/>
    </source>
</evidence>
<organism evidence="2">
    <name type="scientific">Manihot esculenta</name>
    <name type="common">Cassava</name>
    <name type="synonym">Jatropha manihot</name>
    <dbReference type="NCBI Taxonomy" id="3983"/>
    <lineage>
        <taxon>Eukaryota</taxon>
        <taxon>Viridiplantae</taxon>
        <taxon>Streptophyta</taxon>
        <taxon>Embryophyta</taxon>
        <taxon>Tracheophyta</taxon>
        <taxon>Spermatophyta</taxon>
        <taxon>Magnoliopsida</taxon>
        <taxon>eudicotyledons</taxon>
        <taxon>Gunneridae</taxon>
        <taxon>Pentapetalae</taxon>
        <taxon>rosids</taxon>
        <taxon>fabids</taxon>
        <taxon>Malpighiales</taxon>
        <taxon>Euphorbiaceae</taxon>
        <taxon>Crotonoideae</taxon>
        <taxon>Manihoteae</taxon>
        <taxon>Manihot</taxon>
    </lineage>
</organism>
<evidence type="ECO:0000313" key="2">
    <source>
        <dbReference type="EMBL" id="OAY43732.1"/>
    </source>
</evidence>
<protein>
    <submittedName>
        <fullName evidence="2">Uncharacterized protein</fullName>
    </submittedName>
</protein>
<dbReference type="EMBL" id="CM004394">
    <property type="protein sequence ID" value="OAY43732.1"/>
    <property type="molecule type" value="Genomic_DNA"/>
</dbReference>
<keyword evidence="1" id="KW-0732">Signal</keyword>
<dbReference type="AlphaFoldDB" id="A0A2C9VET1"/>
<reference evidence="2" key="1">
    <citation type="submission" date="2016-02" db="EMBL/GenBank/DDBJ databases">
        <title>WGS assembly of Manihot esculenta.</title>
        <authorList>
            <person name="Bredeson J.V."/>
            <person name="Prochnik S.E."/>
            <person name="Lyons J.B."/>
            <person name="Schmutz J."/>
            <person name="Grimwood J."/>
            <person name="Vrebalov J."/>
            <person name="Bart R.S."/>
            <person name="Amuge T."/>
            <person name="Ferguson M.E."/>
            <person name="Green R."/>
            <person name="Putnam N."/>
            <person name="Stites J."/>
            <person name="Rounsley S."/>
            <person name="Rokhsar D.S."/>
        </authorList>
    </citation>
    <scope>NUCLEOTIDE SEQUENCE [LARGE SCALE GENOMIC DNA]</scope>
    <source>
        <tissue evidence="2">Leaf</tissue>
    </source>
</reference>